<accession>I5AQL2</accession>
<keyword evidence="1" id="KW-0175">Coiled coil</keyword>
<sequence length="223" mass="25068">MSSSRIEQIIEEIEEYVENCRYQPLSTTKIIVNKEEIEELLRELRLKTPDEIKRYQKIIGNKDAILADAEAKAGNIIEEAKAQAEKLMDSTDIMKQANARAYDTVNEANRQAQDIIDAAQEDANNIRTSAITYTDQLLANISGVLGNALADVGDKYKQLNSTLQDYHDLVNQNRSQLSPMEGGASTSVAPAQAPAREEYAVQEEEPLNDYDYDDEDDFEDDED</sequence>
<keyword evidence="4" id="KW-1185">Reference proteome</keyword>
<dbReference type="AlphaFoldDB" id="I5AQL2"/>
<evidence type="ECO:0008006" key="5">
    <source>
        <dbReference type="Google" id="ProtNLM"/>
    </source>
</evidence>
<feature type="coiled-coil region" evidence="1">
    <location>
        <begin position="66"/>
        <end position="129"/>
    </location>
</feature>
<gene>
    <name evidence="3" type="ORF">EubceDRAFT1_0225</name>
</gene>
<feature type="compositionally biased region" description="Polar residues" evidence="2">
    <location>
        <begin position="176"/>
        <end position="189"/>
    </location>
</feature>
<evidence type="ECO:0000256" key="2">
    <source>
        <dbReference type="SAM" id="MobiDB-lite"/>
    </source>
</evidence>
<reference evidence="3 4" key="2">
    <citation type="submission" date="2012-02" db="EMBL/GenBank/DDBJ databases">
        <title>Improved High-Quality Draft sequence of Eubacterium cellulosolvens 6.</title>
        <authorList>
            <consortium name="US DOE Joint Genome Institute"/>
            <person name="Lucas S."/>
            <person name="Han J."/>
            <person name="Lapidus A."/>
            <person name="Cheng J.-F."/>
            <person name="Goodwin L."/>
            <person name="Pitluck S."/>
            <person name="Peters L."/>
            <person name="Mikhailova N."/>
            <person name="Gu W."/>
            <person name="Detter J.C."/>
            <person name="Han C."/>
            <person name="Tapia R."/>
            <person name="Land M."/>
            <person name="Hauser L."/>
            <person name="Kyrpides N."/>
            <person name="Ivanova N."/>
            <person name="Pagani I."/>
            <person name="Johnson E."/>
            <person name="Mukhopadhyay B."/>
            <person name="Anderson I."/>
            <person name="Woyke T."/>
        </authorList>
    </citation>
    <scope>NUCLEOTIDE SEQUENCE [LARGE SCALE GENOMIC DNA]</scope>
    <source>
        <strain evidence="3 4">6</strain>
    </source>
</reference>
<evidence type="ECO:0000256" key="1">
    <source>
        <dbReference type="SAM" id="Coils"/>
    </source>
</evidence>
<dbReference type="STRING" id="633697.EubceDRAFT1_0225"/>
<evidence type="ECO:0000313" key="4">
    <source>
        <dbReference type="Proteomes" id="UP000005753"/>
    </source>
</evidence>
<dbReference type="OrthoDB" id="1770989at2"/>
<proteinExistence type="predicted"/>
<name>I5AQL2_EUBC6</name>
<feature type="region of interest" description="Disordered" evidence="2">
    <location>
        <begin position="176"/>
        <end position="223"/>
    </location>
</feature>
<evidence type="ECO:0000313" key="3">
    <source>
        <dbReference type="EMBL" id="EIM56085.1"/>
    </source>
</evidence>
<protein>
    <recommendedName>
        <fullName evidence="5">ATPase</fullName>
    </recommendedName>
</protein>
<organism evidence="3 4">
    <name type="scientific">Eubacterium cellulosolvens (strain ATCC 43171 / JCM 9499 / 6)</name>
    <name type="common">Cillobacterium cellulosolvens</name>
    <dbReference type="NCBI Taxonomy" id="633697"/>
    <lineage>
        <taxon>Bacteria</taxon>
        <taxon>Bacillati</taxon>
        <taxon>Bacillota</taxon>
        <taxon>Clostridia</taxon>
        <taxon>Eubacteriales</taxon>
        <taxon>Eubacteriaceae</taxon>
        <taxon>Eubacterium</taxon>
    </lineage>
</organism>
<dbReference type="eggNOG" id="COG0711">
    <property type="taxonomic scope" value="Bacteria"/>
</dbReference>
<dbReference type="Proteomes" id="UP000005753">
    <property type="component" value="Chromosome"/>
</dbReference>
<feature type="compositionally biased region" description="Acidic residues" evidence="2">
    <location>
        <begin position="200"/>
        <end position="223"/>
    </location>
</feature>
<dbReference type="EMBL" id="CM001487">
    <property type="protein sequence ID" value="EIM56085.1"/>
    <property type="molecule type" value="Genomic_DNA"/>
</dbReference>
<reference evidence="3 4" key="1">
    <citation type="submission" date="2010-08" db="EMBL/GenBank/DDBJ databases">
        <authorList>
            <consortium name="US DOE Joint Genome Institute (JGI-PGF)"/>
            <person name="Lucas S."/>
            <person name="Copeland A."/>
            <person name="Lapidus A."/>
            <person name="Cheng J.-F."/>
            <person name="Bruce D."/>
            <person name="Goodwin L."/>
            <person name="Pitluck S."/>
            <person name="Land M.L."/>
            <person name="Hauser L."/>
            <person name="Chang Y.-J."/>
            <person name="Anderson I.J."/>
            <person name="Johnson E."/>
            <person name="Mulhopadhyay B."/>
            <person name="Kyrpides N."/>
            <person name="Woyke T.J."/>
        </authorList>
    </citation>
    <scope>NUCLEOTIDE SEQUENCE [LARGE SCALE GENOMIC DNA]</scope>
    <source>
        <strain evidence="3 4">6</strain>
    </source>
</reference>
<dbReference type="HOGENOM" id="CLU_078484_4_0_9"/>